<proteinExistence type="predicted"/>
<dbReference type="InterPro" id="IPR050261">
    <property type="entry name" value="FrsA_esterase"/>
</dbReference>
<dbReference type="EMBL" id="LNYI01000033">
    <property type="protein sequence ID" value="KTD21015.1"/>
    <property type="molecule type" value="Genomic_DNA"/>
</dbReference>
<reference evidence="2 3" key="1">
    <citation type="submission" date="2015-11" db="EMBL/GenBank/DDBJ databases">
        <title>Genomic analysis of 38 Legionella species identifies large and diverse effector repertoires.</title>
        <authorList>
            <person name="Burstein D."/>
            <person name="Amaro F."/>
            <person name="Zusman T."/>
            <person name="Lifshitz Z."/>
            <person name="Cohen O."/>
            <person name="Gilbert J.A."/>
            <person name="Pupko T."/>
            <person name="Shuman H.A."/>
            <person name="Segal G."/>
        </authorList>
    </citation>
    <scope>NUCLEOTIDE SEQUENCE [LARGE SCALE GENOMIC DNA]</scope>
    <source>
        <strain evidence="2 3">ATCC 49751</strain>
    </source>
</reference>
<comment type="caution">
    <text evidence="2">The sequence shown here is derived from an EMBL/GenBank/DDBJ whole genome shotgun (WGS) entry which is preliminary data.</text>
</comment>
<dbReference type="OrthoDB" id="9812921at2"/>
<name>A0A0W0VLN8_9GAMM</name>
<dbReference type="AlphaFoldDB" id="A0A0W0VLN8"/>
<dbReference type="SUPFAM" id="SSF53474">
    <property type="entry name" value="alpha/beta-Hydrolases"/>
    <property type="match status" value="1"/>
</dbReference>
<dbReference type="PANTHER" id="PTHR22946:SF12">
    <property type="entry name" value="CONIDIAL PIGMENT BIOSYNTHESIS PROTEIN AYG1 (AFU_ORTHOLOGUE AFUA_2G17550)"/>
    <property type="match status" value="1"/>
</dbReference>
<sequence length="406" mass="46079">MSELSRGTIRINGFSDAEMEFQLLRQLGSSRYGGASVGECFAIVNEMKANDPVSWVKAFAKWGHLQRQDAQERAEKKHFVSARDQFLLASNSFRAAEYYSPCENEEHRKLGLLSRECFQHAMQYSEHDFESLTLNLDGENIPVYIVYPYKDRSRKKTIIIVSGFDGTLEEEYCMRGLAGLERGYNVVLMAGPGQMDTLRLNEISYFKPDYEKSVSLVVQKLAGRKEIDYNKLALCGISFGGYFATRAACYEPRIRALVANSPIIDLYAYMSAFSGIDPINDLSDSEDFSLDDIAQIPEQEMSEQLKAQTASLISRFGQKTFKKTFKYLKKFTVENVLGQITCPTLALIGEAEGKEPERQSQKFVEKTNADEYRFSNFTGASMHCQVANPAFANAVMYDWLDEVFKW</sequence>
<dbReference type="Proteomes" id="UP000054869">
    <property type="component" value="Unassembled WGS sequence"/>
</dbReference>
<organism evidence="2 3">
    <name type="scientific">Legionella lansingensis</name>
    <dbReference type="NCBI Taxonomy" id="45067"/>
    <lineage>
        <taxon>Bacteria</taxon>
        <taxon>Pseudomonadati</taxon>
        <taxon>Pseudomonadota</taxon>
        <taxon>Gammaproteobacteria</taxon>
        <taxon>Legionellales</taxon>
        <taxon>Legionellaceae</taxon>
        <taxon>Legionella</taxon>
    </lineage>
</organism>
<dbReference type="GO" id="GO:0004177">
    <property type="term" value="F:aminopeptidase activity"/>
    <property type="evidence" value="ECO:0007669"/>
    <property type="project" value="UniProtKB-KW"/>
</dbReference>
<keyword evidence="1" id="KW-0378">Hydrolase</keyword>
<dbReference type="STRING" id="45067.Llan_1745"/>
<dbReference type="InterPro" id="IPR029058">
    <property type="entry name" value="AB_hydrolase_fold"/>
</dbReference>
<evidence type="ECO:0000313" key="3">
    <source>
        <dbReference type="Proteomes" id="UP000054869"/>
    </source>
</evidence>
<keyword evidence="2" id="KW-0031">Aminopeptidase</keyword>
<accession>A0A0W0VLN8</accession>
<dbReference type="Pfam" id="PF06500">
    <property type="entry name" value="FrsA-like"/>
    <property type="match status" value="1"/>
</dbReference>
<keyword evidence="3" id="KW-1185">Reference proteome</keyword>
<keyword evidence="2" id="KW-0645">Protease</keyword>
<dbReference type="eggNOG" id="COG1073">
    <property type="taxonomic scope" value="Bacteria"/>
</dbReference>
<dbReference type="RefSeq" id="WP_028372263.1">
    <property type="nucleotide sequence ID" value="NZ_CAAAJD010000002.1"/>
</dbReference>
<gene>
    <name evidence="2" type="ORF">Llan_1745</name>
</gene>
<dbReference type="Gene3D" id="3.40.50.1820">
    <property type="entry name" value="alpha/beta hydrolase"/>
    <property type="match status" value="1"/>
</dbReference>
<dbReference type="PATRIC" id="fig|45067.4.peg.1832"/>
<dbReference type="Gene3D" id="1.20.1440.110">
    <property type="entry name" value="acylaminoacyl peptidase"/>
    <property type="match status" value="1"/>
</dbReference>
<dbReference type="InterPro" id="IPR010520">
    <property type="entry name" value="FrsA-like"/>
</dbReference>
<protein>
    <submittedName>
        <fullName evidence="2">Dipeptidyl aminopeptidase/acylaminoacyl peptidase</fullName>
    </submittedName>
</protein>
<dbReference type="PANTHER" id="PTHR22946">
    <property type="entry name" value="DIENELACTONE HYDROLASE DOMAIN-CONTAINING PROTEIN-RELATED"/>
    <property type="match status" value="1"/>
</dbReference>
<evidence type="ECO:0000313" key="2">
    <source>
        <dbReference type="EMBL" id="KTD21015.1"/>
    </source>
</evidence>
<evidence type="ECO:0000256" key="1">
    <source>
        <dbReference type="ARBA" id="ARBA00022801"/>
    </source>
</evidence>